<dbReference type="PROSITE" id="PS50041">
    <property type="entry name" value="C_TYPE_LECTIN_2"/>
    <property type="match status" value="2"/>
</dbReference>
<dbReference type="Pfam" id="PF00059">
    <property type="entry name" value="Lectin_C"/>
    <property type="match status" value="2"/>
</dbReference>
<dbReference type="InterPro" id="IPR016187">
    <property type="entry name" value="CTDL_fold"/>
</dbReference>
<dbReference type="SUPFAM" id="SSF56436">
    <property type="entry name" value="C-type lectin-like"/>
    <property type="match status" value="2"/>
</dbReference>
<reference evidence="3 4" key="1">
    <citation type="submission" date="2024-05" db="EMBL/GenBank/DDBJ databases">
        <title>A high-quality chromosomal-level genome assembly of Topmouth culter (Culter alburnus).</title>
        <authorList>
            <person name="Zhao H."/>
        </authorList>
    </citation>
    <scope>NUCLEOTIDE SEQUENCE [LARGE SCALE GENOMIC DNA]</scope>
    <source>
        <strain evidence="3">CATC2023</strain>
        <tissue evidence="3">Muscle</tissue>
    </source>
</reference>
<dbReference type="AlphaFoldDB" id="A0AAW2ABB5"/>
<dbReference type="Gene3D" id="3.10.100.10">
    <property type="entry name" value="Mannose-Binding Protein A, subunit A"/>
    <property type="match status" value="2"/>
</dbReference>
<dbReference type="PANTHER" id="PTHR45784:SF8">
    <property type="entry name" value="C-TYPE MANNOSE RECEPTOR 2-RELATED"/>
    <property type="match status" value="1"/>
</dbReference>
<evidence type="ECO:0000313" key="4">
    <source>
        <dbReference type="Proteomes" id="UP001479290"/>
    </source>
</evidence>
<sequence>MKMKTTLTVLLILELYGLSSGLIKQHFFVNQKKSWILALLHCKTYFHDLSTFTNESEEQQFLEDAVGQTSDAWVGLHKQSGIWKWSGGENAIQISWDAINGQPEGNDCAFLHKSLKNLHDKDCTDKYAFFCMNISEFVLVQQVESWEGALEYCRTHYNDLASLSSENRMNSALQRITQAQTEFVWTGLRFLAGEWRWVNGDDLDFTAWNETGQPQCPARNLRCGALDKLTEVWTPRDCEEKINFFCSVDIEHGISHGQSVSPTPKQETTEADFK</sequence>
<proteinExistence type="predicted"/>
<evidence type="ECO:0000256" key="1">
    <source>
        <dbReference type="SAM" id="SignalP"/>
    </source>
</evidence>
<feature type="chain" id="PRO_5044853364" description="C-type lectin domain-containing protein" evidence="1">
    <location>
        <begin position="22"/>
        <end position="274"/>
    </location>
</feature>
<gene>
    <name evidence="3" type="ORF">ABG768_028003</name>
</gene>
<comment type="caution">
    <text evidence="3">The sequence shown here is derived from an EMBL/GenBank/DDBJ whole genome shotgun (WGS) entry which is preliminary data.</text>
</comment>
<dbReference type="EMBL" id="JAWDJR010000009">
    <property type="protein sequence ID" value="KAK9969862.1"/>
    <property type="molecule type" value="Genomic_DNA"/>
</dbReference>
<evidence type="ECO:0000259" key="2">
    <source>
        <dbReference type="PROSITE" id="PS50041"/>
    </source>
</evidence>
<name>A0AAW2ABB5_CULAL</name>
<organism evidence="3 4">
    <name type="scientific">Culter alburnus</name>
    <name type="common">Topmouth culter</name>
    <dbReference type="NCBI Taxonomy" id="194366"/>
    <lineage>
        <taxon>Eukaryota</taxon>
        <taxon>Metazoa</taxon>
        <taxon>Chordata</taxon>
        <taxon>Craniata</taxon>
        <taxon>Vertebrata</taxon>
        <taxon>Euteleostomi</taxon>
        <taxon>Actinopterygii</taxon>
        <taxon>Neopterygii</taxon>
        <taxon>Teleostei</taxon>
        <taxon>Ostariophysi</taxon>
        <taxon>Cypriniformes</taxon>
        <taxon>Xenocyprididae</taxon>
        <taxon>Xenocypridinae</taxon>
        <taxon>Culter</taxon>
    </lineage>
</organism>
<dbReference type="PANTHER" id="PTHR45784">
    <property type="entry name" value="C-TYPE LECTIN DOMAIN FAMILY 20 MEMBER A-RELATED"/>
    <property type="match status" value="1"/>
</dbReference>
<dbReference type="InterPro" id="IPR016186">
    <property type="entry name" value="C-type_lectin-like/link_sf"/>
</dbReference>
<dbReference type="Proteomes" id="UP001479290">
    <property type="component" value="Unassembled WGS sequence"/>
</dbReference>
<dbReference type="InterPro" id="IPR001304">
    <property type="entry name" value="C-type_lectin-like"/>
</dbReference>
<evidence type="ECO:0000313" key="3">
    <source>
        <dbReference type="EMBL" id="KAK9969862.1"/>
    </source>
</evidence>
<feature type="signal peptide" evidence="1">
    <location>
        <begin position="1"/>
        <end position="21"/>
    </location>
</feature>
<dbReference type="SMART" id="SM00034">
    <property type="entry name" value="CLECT"/>
    <property type="match status" value="2"/>
</dbReference>
<protein>
    <recommendedName>
        <fullName evidence="2">C-type lectin domain-containing protein</fullName>
    </recommendedName>
</protein>
<keyword evidence="4" id="KW-1185">Reference proteome</keyword>
<accession>A0AAW2ABB5</accession>
<feature type="domain" description="C-type lectin" evidence="2">
    <location>
        <begin position="26"/>
        <end position="132"/>
    </location>
</feature>
<keyword evidence="1" id="KW-0732">Signal</keyword>
<feature type="domain" description="C-type lectin" evidence="2">
    <location>
        <begin position="127"/>
        <end position="247"/>
    </location>
</feature>